<organism evidence="1 2">
    <name type="scientific">Methylobacterium tardum</name>
    <dbReference type="NCBI Taxonomy" id="374432"/>
    <lineage>
        <taxon>Bacteria</taxon>
        <taxon>Pseudomonadati</taxon>
        <taxon>Pseudomonadota</taxon>
        <taxon>Alphaproteobacteria</taxon>
        <taxon>Hyphomicrobiales</taxon>
        <taxon>Methylobacteriaceae</taxon>
        <taxon>Methylobacterium</taxon>
    </lineage>
</organism>
<sequence length="101" mass="11186">MRHIHIEPGLRMRFAGRDQSFDEGVEIGLLAANMAAHVGEFTATLASTTLEQARALAEGLRYRVHVVEDDGTWVQVMFLTGRRRPKLRLVETGGRHSSAAS</sequence>
<gene>
    <name evidence="1" type="ORF">GCM10007890_58350</name>
</gene>
<keyword evidence="2" id="KW-1185">Reference proteome</keyword>
<accession>A0AA37THR5</accession>
<evidence type="ECO:0000313" key="2">
    <source>
        <dbReference type="Proteomes" id="UP001157440"/>
    </source>
</evidence>
<reference evidence="2" key="1">
    <citation type="journal article" date="2019" name="Int. J. Syst. Evol. Microbiol.">
        <title>The Global Catalogue of Microorganisms (GCM) 10K type strain sequencing project: providing services to taxonomists for standard genome sequencing and annotation.</title>
        <authorList>
            <consortium name="The Broad Institute Genomics Platform"/>
            <consortium name="The Broad Institute Genome Sequencing Center for Infectious Disease"/>
            <person name="Wu L."/>
            <person name="Ma J."/>
        </authorList>
    </citation>
    <scope>NUCLEOTIDE SEQUENCE [LARGE SCALE GENOMIC DNA]</scope>
    <source>
        <strain evidence="2">NBRC 103632</strain>
    </source>
</reference>
<dbReference type="EMBL" id="BSPL01000031">
    <property type="protein sequence ID" value="GLS73820.1"/>
    <property type="molecule type" value="Genomic_DNA"/>
</dbReference>
<protein>
    <submittedName>
        <fullName evidence="1">Uncharacterized protein</fullName>
    </submittedName>
</protein>
<proteinExistence type="predicted"/>
<evidence type="ECO:0000313" key="1">
    <source>
        <dbReference type="EMBL" id="GLS73820.1"/>
    </source>
</evidence>
<name>A0AA37THR5_9HYPH</name>
<comment type="caution">
    <text evidence="1">The sequence shown here is derived from an EMBL/GenBank/DDBJ whole genome shotgun (WGS) entry which is preliminary data.</text>
</comment>
<dbReference type="Proteomes" id="UP001157440">
    <property type="component" value="Unassembled WGS sequence"/>
</dbReference>
<dbReference type="AlphaFoldDB" id="A0AA37THR5"/>